<dbReference type="InterPro" id="IPR027417">
    <property type="entry name" value="P-loop_NTPase"/>
</dbReference>
<dbReference type="InterPro" id="IPR029058">
    <property type="entry name" value="AB_hydrolase_fold"/>
</dbReference>
<feature type="domain" description="Nephrocystin 3-like N-terminal" evidence="5">
    <location>
        <begin position="411"/>
        <end position="594"/>
    </location>
</feature>
<name>A0AAE8SZZ5_9PEZI</name>
<dbReference type="InterPro" id="IPR002110">
    <property type="entry name" value="Ankyrin_rpt"/>
</dbReference>
<dbReference type="Pfam" id="PF24883">
    <property type="entry name" value="NPHP3_N"/>
    <property type="match status" value="1"/>
</dbReference>
<evidence type="ECO:0000256" key="4">
    <source>
        <dbReference type="SAM" id="MobiDB-lite"/>
    </source>
</evidence>
<feature type="region of interest" description="Disordered" evidence="4">
    <location>
        <begin position="378"/>
        <end position="405"/>
    </location>
</feature>
<feature type="repeat" description="ANK" evidence="3">
    <location>
        <begin position="1074"/>
        <end position="1106"/>
    </location>
</feature>
<keyword evidence="2 3" id="KW-0040">ANK repeat</keyword>
<accession>A0AAE8SZZ5</accession>
<dbReference type="SUPFAM" id="SSF53474">
    <property type="entry name" value="alpha/beta-Hydrolases"/>
    <property type="match status" value="1"/>
</dbReference>
<proteinExistence type="predicted"/>
<feature type="repeat" description="ANK" evidence="3">
    <location>
        <begin position="898"/>
        <end position="930"/>
    </location>
</feature>
<dbReference type="AlphaFoldDB" id="A0AAE8SZZ5"/>
<dbReference type="SUPFAM" id="SSF52540">
    <property type="entry name" value="P-loop containing nucleoside triphosphate hydrolases"/>
    <property type="match status" value="1"/>
</dbReference>
<keyword evidence="1" id="KW-0677">Repeat</keyword>
<organism evidence="6 7">
    <name type="scientific">Cephalotrichum gorgonifer</name>
    <dbReference type="NCBI Taxonomy" id="2041049"/>
    <lineage>
        <taxon>Eukaryota</taxon>
        <taxon>Fungi</taxon>
        <taxon>Dikarya</taxon>
        <taxon>Ascomycota</taxon>
        <taxon>Pezizomycotina</taxon>
        <taxon>Sordariomycetes</taxon>
        <taxon>Hypocreomycetidae</taxon>
        <taxon>Microascales</taxon>
        <taxon>Microascaceae</taxon>
        <taxon>Cephalotrichum</taxon>
    </lineage>
</organism>
<gene>
    <name evidence="6" type="ORF">DNG_10057</name>
</gene>
<comment type="caution">
    <text evidence="6">The sequence shown here is derived from an EMBL/GenBank/DDBJ whole genome shotgun (WGS) entry which is preliminary data.</text>
</comment>
<evidence type="ECO:0000256" key="3">
    <source>
        <dbReference type="PROSITE-ProRule" id="PRU00023"/>
    </source>
</evidence>
<evidence type="ECO:0000256" key="1">
    <source>
        <dbReference type="ARBA" id="ARBA00022737"/>
    </source>
</evidence>
<feature type="repeat" description="ANK" evidence="3">
    <location>
        <begin position="931"/>
        <end position="964"/>
    </location>
</feature>
<dbReference type="SMART" id="SM00248">
    <property type="entry name" value="ANK"/>
    <property type="match status" value="9"/>
</dbReference>
<dbReference type="Gene3D" id="1.25.40.20">
    <property type="entry name" value="Ankyrin repeat-containing domain"/>
    <property type="match status" value="2"/>
</dbReference>
<dbReference type="Gene3D" id="3.40.50.1820">
    <property type="entry name" value="alpha/beta hydrolase"/>
    <property type="match status" value="1"/>
</dbReference>
<dbReference type="Pfam" id="PF12796">
    <property type="entry name" value="Ank_2"/>
    <property type="match status" value="3"/>
</dbReference>
<feature type="repeat" description="ANK" evidence="3">
    <location>
        <begin position="1107"/>
        <end position="1147"/>
    </location>
</feature>
<feature type="compositionally biased region" description="Polar residues" evidence="4">
    <location>
        <begin position="385"/>
        <end position="395"/>
    </location>
</feature>
<dbReference type="Proteomes" id="UP001187682">
    <property type="component" value="Unassembled WGS sequence"/>
</dbReference>
<feature type="compositionally biased region" description="Low complexity" evidence="4">
    <location>
        <begin position="81"/>
        <end position="90"/>
    </location>
</feature>
<feature type="repeat" description="ANK" evidence="3">
    <location>
        <begin position="965"/>
        <end position="998"/>
    </location>
</feature>
<feature type="region of interest" description="Disordered" evidence="4">
    <location>
        <begin position="81"/>
        <end position="137"/>
    </location>
</feature>
<dbReference type="PANTHER" id="PTHR24126:SF14">
    <property type="entry name" value="ANK_REP_REGION DOMAIN-CONTAINING PROTEIN"/>
    <property type="match status" value="1"/>
</dbReference>
<dbReference type="InterPro" id="IPR056884">
    <property type="entry name" value="NPHP3-like_N"/>
</dbReference>
<evidence type="ECO:0000256" key="2">
    <source>
        <dbReference type="ARBA" id="ARBA00023043"/>
    </source>
</evidence>
<dbReference type="InterPro" id="IPR036770">
    <property type="entry name" value="Ankyrin_rpt-contain_sf"/>
</dbReference>
<dbReference type="PANTHER" id="PTHR24126">
    <property type="entry name" value="ANKYRIN REPEAT, PH AND SEC7 DOMAIN CONTAINING PROTEIN SECG-RELATED"/>
    <property type="match status" value="1"/>
</dbReference>
<dbReference type="Gene3D" id="3.40.50.300">
    <property type="entry name" value="P-loop containing nucleotide triphosphate hydrolases"/>
    <property type="match status" value="1"/>
</dbReference>
<dbReference type="PROSITE" id="PS50088">
    <property type="entry name" value="ANK_REPEAT"/>
    <property type="match status" value="7"/>
</dbReference>
<dbReference type="PROSITE" id="PS50297">
    <property type="entry name" value="ANK_REP_REGION"/>
    <property type="match status" value="6"/>
</dbReference>
<evidence type="ECO:0000313" key="7">
    <source>
        <dbReference type="Proteomes" id="UP001187682"/>
    </source>
</evidence>
<dbReference type="EMBL" id="ONZQ02000020">
    <property type="protein sequence ID" value="SPO07363.1"/>
    <property type="molecule type" value="Genomic_DNA"/>
</dbReference>
<evidence type="ECO:0000313" key="6">
    <source>
        <dbReference type="EMBL" id="SPO07363.1"/>
    </source>
</evidence>
<feature type="repeat" description="ANK" evidence="3">
    <location>
        <begin position="864"/>
        <end position="897"/>
    </location>
</feature>
<feature type="compositionally biased region" description="Polar residues" evidence="4">
    <location>
        <begin position="121"/>
        <end position="137"/>
    </location>
</feature>
<dbReference type="PRINTS" id="PR01415">
    <property type="entry name" value="ANKYRIN"/>
</dbReference>
<reference evidence="6" key="1">
    <citation type="submission" date="2018-03" db="EMBL/GenBank/DDBJ databases">
        <authorList>
            <person name="Guldener U."/>
        </authorList>
    </citation>
    <scope>NUCLEOTIDE SEQUENCE</scope>
</reference>
<protein>
    <recommendedName>
        <fullName evidence="5">Nephrocystin 3-like N-terminal domain-containing protein</fullName>
    </recommendedName>
</protein>
<keyword evidence="7" id="KW-1185">Reference proteome</keyword>
<feature type="repeat" description="ANK" evidence="3">
    <location>
        <begin position="999"/>
        <end position="1033"/>
    </location>
</feature>
<sequence length="1181" mass="129753">MARARILDTGLSTVYEPLSSTPPLVDIIFVHGLQGHPYKTWATKRVGAVAAEPSGNENEQETFRKRALRRILPIRSSSAAVASGDGSVSSKRWRLGDRQSSVESPGGAKGGNVPEADTGISAPNSSGGGPTSATLGDSPSAVFWPSELLHAECPDARILTWGYDTRVTKYMTGPTNKNSIFSHAKDLLFAVGRARPVGRRIIFVAHSLGGIVVKEMLSESSVSGESALKDIIESTSAVIFFGTPHRGSAGLANIGETVRRVATKVLRMDTSHAPLLALGLHSAELERCQDAFSRLWAMYDFRVKTFQEGLALTGFNIGALGEKVVPDYSSLLGNPNEHAETLQANHMEMCRFKGPGDPNYLKVSNELRDMYRSLQSVGKEAIPEKTTTQKNTTDPHVSDKESADIKPPVENTCAWILAHDVFKSWIDRVDVEKHRGLLWIKGKPGSGKSTIVKAVSGTISQRVRDNNLAVASFYFNAKGQKLERTHLGLLRSLLYQVLRVNTRHLKAFVDIYQEKLAEVVPGDGQHDVEWQASELETQLNLIFQDPGCRRTVIFVDALDECDDGDARDVAVFLRRLSSLANFAGIALNVCISSRHFPSITIRDTVEITMEQFNQQDMRLFIRSRFSSSDIMEDKKWAALENDVVEKSCGIFLWVVLVIDMLLKFVEEGHDMKFLRNRLRDVPEALETLFTTLLAESHHDTSTTIRLFQWAVLSPHPLRLREWHHILAFIRSSEPPRSLHEWRNSEYFTRTDDQLERQLRSISKGLLEVAQNSEPAFTDHVSNDRDSVQAGAGSLDAGLGETRVVEALLDLGASPNVRSKDGKLTPFFAAFEAWRTNPGIAEAGRKIVQQLVKYGAKVNMVNQVDGFTPLHVLCDTDPDIPMMEILLENGANLCAYNNDGETPLHLAFRRADLVAAKTLLAHGANINAPGTSGETPLLQAVSHPSDYSVVEFLIASGAEVNAKDREGRTPLIVAAGHQPTLAVVQLLLENGADPNVEDDRGRTPLLTTIESDYPSYEVVRLLLENGAAVTSKVVFIVATNSSRVKWWIRREAVLLASLLDLMLEYGGDVHAIGPDSKTPLHLAVSGGYVKMVDVLIRRGANPNLVDKEGNTPLHLACSVSHHGGPSRSWTEMIRALLASGADICAKNKNGRTPLDLSDGSLRSDLVVRGILRQDEVQAVMTR</sequence>
<evidence type="ECO:0000259" key="5">
    <source>
        <dbReference type="Pfam" id="PF24883"/>
    </source>
</evidence>
<dbReference type="SUPFAM" id="SSF48403">
    <property type="entry name" value="Ankyrin repeat"/>
    <property type="match status" value="1"/>
</dbReference>